<dbReference type="EMBL" id="JBHSEU010000021">
    <property type="protein sequence ID" value="MFC4539801.1"/>
    <property type="molecule type" value="Genomic_DNA"/>
</dbReference>
<dbReference type="InterPro" id="IPR015424">
    <property type="entry name" value="PyrdxlP-dep_Trfase"/>
</dbReference>
<dbReference type="Proteomes" id="UP001596030">
    <property type="component" value="Unassembled WGS sequence"/>
</dbReference>
<evidence type="ECO:0000259" key="2">
    <source>
        <dbReference type="Pfam" id="PF00266"/>
    </source>
</evidence>
<keyword evidence="4" id="KW-1185">Reference proteome</keyword>
<dbReference type="Pfam" id="PF00266">
    <property type="entry name" value="Aminotran_5"/>
    <property type="match status" value="1"/>
</dbReference>
<protein>
    <submittedName>
        <fullName evidence="3">Aminotransferase class V-fold PLP-dependent enzyme</fullName>
    </submittedName>
</protein>
<keyword evidence="1" id="KW-0663">Pyridoxal phosphate</keyword>
<dbReference type="InterPro" id="IPR000192">
    <property type="entry name" value="Aminotrans_V_dom"/>
</dbReference>
<proteinExistence type="predicted"/>
<dbReference type="InterPro" id="IPR015422">
    <property type="entry name" value="PyrdxlP-dep_Trfase_small"/>
</dbReference>
<dbReference type="Gene3D" id="3.90.1150.10">
    <property type="entry name" value="Aspartate Aminotransferase, domain 1"/>
    <property type="match status" value="1"/>
</dbReference>
<accession>A0ABV9D3B6</accession>
<dbReference type="PANTHER" id="PTHR43586">
    <property type="entry name" value="CYSTEINE DESULFURASE"/>
    <property type="match status" value="1"/>
</dbReference>
<gene>
    <name evidence="3" type="ORF">ACFO0U_13570</name>
</gene>
<feature type="domain" description="Aminotransferase class V" evidence="2">
    <location>
        <begin position="136"/>
        <end position="253"/>
    </location>
</feature>
<evidence type="ECO:0000256" key="1">
    <source>
        <dbReference type="ARBA" id="ARBA00022898"/>
    </source>
</evidence>
<name>A0ABV9D3B6_9GAMM</name>
<reference evidence="4" key="1">
    <citation type="journal article" date="2019" name="Int. J. Syst. Evol. Microbiol.">
        <title>The Global Catalogue of Microorganisms (GCM) 10K type strain sequencing project: providing services to taxonomists for standard genome sequencing and annotation.</title>
        <authorList>
            <consortium name="The Broad Institute Genomics Platform"/>
            <consortium name="The Broad Institute Genome Sequencing Center for Infectious Disease"/>
            <person name="Wu L."/>
            <person name="Ma J."/>
        </authorList>
    </citation>
    <scope>NUCLEOTIDE SEQUENCE [LARGE SCALE GENOMIC DNA]</scope>
    <source>
        <strain evidence="4">CGMCC 1.12121</strain>
    </source>
</reference>
<dbReference type="Gene3D" id="3.40.640.10">
    <property type="entry name" value="Type I PLP-dependent aspartate aminotransferase-like (Major domain)"/>
    <property type="match status" value="1"/>
</dbReference>
<evidence type="ECO:0000313" key="4">
    <source>
        <dbReference type="Proteomes" id="UP001596030"/>
    </source>
</evidence>
<dbReference type="SUPFAM" id="SSF53383">
    <property type="entry name" value="PLP-dependent transferases"/>
    <property type="match status" value="1"/>
</dbReference>
<evidence type="ECO:0000313" key="3">
    <source>
        <dbReference type="EMBL" id="MFC4539801.1"/>
    </source>
</evidence>
<dbReference type="RefSeq" id="WP_246969745.1">
    <property type="nucleotide sequence ID" value="NZ_JAKGAN010000002.1"/>
</dbReference>
<comment type="caution">
    <text evidence="3">The sequence shown here is derived from an EMBL/GenBank/DDBJ whole genome shotgun (WGS) entry which is preliminary data.</text>
</comment>
<dbReference type="GO" id="GO:0008483">
    <property type="term" value="F:transaminase activity"/>
    <property type="evidence" value="ECO:0007669"/>
    <property type="project" value="UniProtKB-KW"/>
</dbReference>
<keyword evidence="3" id="KW-0808">Transferase</keyword>
<dbReference type="InterPro" id="IPR015421">
    <property type="entry name" value="PyrdxlP-dep_Trfase_major"/>
</dbReference>
<organism evidence="3 4">
    <name type="scientific">Chromohalobacter sarecensis</name>
    <dbReference type="NCBI Taxonomy" id="245294"/>
    <lineage>
        <taxon>Bacteria</taxon>
        <taxon>Pseudomonadati</taxon>
        <taxon>Pseudomonadota</taxon>
        <taxon>Gammaproteobacteria</taxon>
        <taxon>Oceanospirillales</taxon>
        <taxon>Halomonadaceae</taxon>
        <taxon>Chromohalobacter</taxon>
    </lineage>
</organism>
<sequence length="460" mass="49462">MSMTDAAHAMQDESSTTCGEAIGLPLGLLSQVRGHFYYVDHCPIDGKRIHLNGVGEPLALKSAVQMNAELASLPAPLEAEAPGHHVQAMLTTHGWEDLAIWLRVASAGSHDQLWRAPSVAECWAQVLALALGATPRGSHVVTTALASAKEATAIALRARQRALSSATVPVNPLTGRLETAEYAHYVTPETRVATLVHTCPFTGMRQDVAAMAYAIREVAPACFILVMGEHHAAHAPLAVAHWEVDAYVIGSEAIFCRPRQGFAWLSRRLSLAMRGTPPNGLMAPHSGEEPTALASITEWVAYLDWLGRHFTGVPPRCSRLQAAGEAIQAHERALLNRLLHGFPEAPETPQASASPTSLWRCGLHGHPRVRVIGAPHALWRDGSVAFHVQGMDAREVVQWLAATGIAAQLLSSPQAVRALAPFGYTTATRLSVSHYNSEAEIETCLQTLDPLLERPAEGRG</sequence>
<keyword evidence="3" id="KW-0032">Aminotransferase</keyword>